<evidence type="ECO:0000313" key="2">
    <source>
        <dbReference type="EMBL" id="WFN55626.1"/>
    </source>
</evidence>
<feature type="domain" description="FAD-binding" evidence="1">
    <location>
        <begin position="24"/>
        <end position="255"/>
    </location>
</feature>
<dbReference type="RefSeq" id="WP_164513010.1">
    <property type="nucleotide sequence ID" value="NZ_CP114280.1"/>
</dbReference>
<reference evidence="2 3" key="1">
    <citation type="submission" date="2022-12" db="EMBL/GenBank/DDBJ databases">
        <title>Complete genome sequencing of Dickeya lacustris type strain LMG30899.</title>
        <authorList>
            <person name="Dobhal S."/>
            <person name="Arizala D."/>
            <person name="Arif M."/>
        </authorList>
    </citation>
    <scope>NUCLEOTIDE SEQUENCE [LARGE SCALE GENOMIC DNA]</scope>
    <source>
        <strain evidence="2 3">LMG30899</strain>
    </source>
</reference>
<dbReference type="Gene3D" id="3.30.9.100">
    <property type="match status" value="1"/>
</dbReference>
<dbReference type="SUPFAM" id="SSF51905">
    <property type="entry name" value="FAD/NAD(P)-binding domain"/>
    <property type="match status" value="1"/>
</dbReference>
<dbReference type="EMBL" id="CP114280">
    <property type="protein sequence ID" value="WFN55626.1"/>
    <property type="molecule type" value="Genomic_DNA"/>
</dbReference>
<sequence length="396" mass="42828">MPLPPSNCAAVNPARSSPRVLRPRVVVLGNGPAGIAAACVLAQAGVDTVLVGQETGHQLKAGESLPGAALRLLRRLGIASLESLLTPDAFLGCSATVSAWGEDNWTYKDALYNPEGGGWHLLRHRFDAMLLAHARTQGVATLFGHGHSLTPLGSGHRLTFCDPPAGSAGDDALPVIEADFLIDATGRHCWAGRRLGARPVKLSQQLAAVGWLNGLHDDRDDSTRIKSVADGWWYSARLPQGLRVVAFHGLPRAVMALTRHPEAFRAACHASGVLPASLKAIPRPQKLNACDASVTLTPHAAGENWLAVGDAALSFDPLSSQGIFFALYSGIRGAEAALACLHQPAQRAQALDDYRQQVMRVFAVNQQTRQLFYTRELRYRQHDYWQTQQRAVRIHR</sequence>
<dbReference type="InterPro" id="IPR036188">
    <property type="entry name" value="FAD/NAD-bd_sf"/>
</dbReference>
<dbReference type="Pfam" id="PF01494">
    <property type="entry name" value="FAD_binding_3"/>
    <property type="match status" value="1"/>
</dbReference>
<evidence type="ECO:0000259" key="1">
    <source>
        <dbReference type="Pfam" id="PF01494"/>
    </source>
</evidence>
<dbReference type="PRINTS" id="PR00420">
    <property type="entry name" value="RNGMNOXGNASE"/>
</dbReference>
<accession>A0ABY8G6P3</accession>
<organism evidence="2 3">
    <name type="scientific">Dickeya lacustris</name>
    <dbReference type="NCBI Taxonomy" id="2259638"/>
    <lineage>
        <taxon>Bacteria</taxon>
        <taxon>Pseudomonadati</taxon>
        <taxon>Pseudomonadota</taxon>
        <taxon>Gammaproteobacteria</taxon>
        <taxon>Enterobacterales</taxon>
        <taxon>Pectobacteriaceae</taxon>
        <taxon>Dickeya</taxon>
    </lineage>
</organism>
<gene>
    <name evidence="2" type="ORF">O1Q98_18950</name>
</gene>
<dbReference type="PANTHER" id="PTHR43747:SF1">
    <property type="entry name" value="SLR1998 PROTEIN"/>
    <property type="match status" value="1"/>
</dbReference>
<dbReference type="InterPro" id="IPR050816">
    <property type="entry name" value="Flavin-dep_Halogenase_NPB"/>
</dbReference>
<protein>
    <submittedName>
        <fullName evidence="2">Tryptophan 7-halogenase</fullName>
    </submittedName>
</protein>
<name>A0ABY8G6P3_9GAMM</name>
<keyword evidence="3" id="KW-1185">Reference proteome</keyword>
<dbReference type="Proteomes" id="UP001219630">
    <property type="component" value="Chromosome"/>
</dbReference>
<evidence type="ECO:0000313" key="3">
    <source>
        <dbReference type="Proteomes" id="UP001219630"/>
    </source>
</evidence>
<dbReference type="Gene3D" id="3.50.50.60">
    <property type="entry name" value="FAD/NAD(P)-binding domain"/>
    <property type="match status" value="1"/>
</dbReference>
<dbReference type="InterPro" id="IPR002938">
    <property type="entry name" value="FAD-bd"/>
</dbReference>
<proteinExistence type="predicted"/>
<dbReference type="PANTHER" id="PTHR43747">
    <property type="entry name" value="FAD-BINDING PROTEIN"/>
    <property type="match status" value="1"/>
</dbReference>